<organism evidence="2 3">
    <name type="scientific">Cytospora mali</name>
    <name type="common">Apple Valsa canker fungus</name>
    <name type="synonym">Valsa mali</name>
    <dbReference type="NCBI Taxonomy" id="578113"/>
    <lineage>
        <taxon>Eukaryota</taxon>
        <taxon>Fungi</taxon>
        <taxon>Dikarya</taxon>
        <taxon>Ascomycota</taxon>
        <taxon>Pezizomycotina</taxon>
        <taxon>Sordariomycetes</taxon>
        <taxon>Sordariomycetidae</taxon>
        <taxon>Diaporthales</taxon>
        <taxon>Cytosporaceae</taxon>
        <taxon>Cytospora</taxon>
    </lineage>
</organism>
<protein>
    <submittedName>
        <fullName evidence="2">Uncharacterized protein</fullName>
    </submittedName>
</protein>
<name>A0A194VP67_CYTMA</name>
<keyword evidence="3" id="KW-1185">Reference proteome</keyword>
<sequence>MPPASELSNLEAAEVELLPPSSAASTRNMRVDKAGSHPPSLLSSLAVFLRELMALATPRNICLALPGLLSLSGGRPADAADNAGGGTPSPVK</sequence>
<feature type="region of interest" description="Disordered" evidence="1">
    <location>
        <begin position="18"/>
        <end position="38"/>
    </location>
</feature>
<evidence type="ECO:0000256" key="1">
    <source>
        <dbReference type="SAM" id="MobiDB-lite"/>
    </source>
</evidence>
<gene>
    <name evidence="2" type="ORF">VM1G_11391</name>
</gene>
<reference evidence="2" key="1">
    <citation type="submission" date="2014-12" db="EMBL/GenBank/DDBJ databases">
        <title>Genome Sequence of Valsa Canker Pathogens Uncovers a Specific Adaption of Colonization on Woody Bark.</title>
        <authorList>
            <person name="Yin Z."/>
            <person name="Liu H."/>
            <person name="Gao X."/>
            <person name="Li Z."/>
            <person name="Song N."/>
            <person name="Ke X."/>
            <person name="Dai Q."/>
            <person name="Wu Y."/>
            <person name="Sun Y."/>
            <person name="Xu J.-R."/>
            <person name="Kang Z.K."/>
            <person name="Wang L."/>
            <person name="Huang L."/>
        </authorList>
    </citation>
    <scope>NUCLEOTIDE SEQUENCE [LARGE SCALE GENOMIC DNA]</scope>
    <source>
        <strain evidence="2">03-8</strain>
    </source>
</reference>
<proteinExistence type="predicted"/>
<evidence type="ECO:0000313" key="3">
    <source>
        <dbReference type="Proteomes" id="UP000078559"/>
    </source>
</evidence>
<dbReference type="AlphaFoldDB" id="A0A194VP67"/>
<dbReference type="Proteomes" id="UP000078559">
    <property type="component" value="Chromosome 2"/>
</dbReference>
<dbReference type="EMBL" id="CM003099">
    <property type="protein sequence ID" value="KUI65782.1"/>
    <property type="molecule type" value="Genomic_DNA"/>
</dbReference>
<evidence type="ECO:0000313" key="2">
    <source>
        <dbReference type="EMBL" id="KUI65782.1"/>
    </source>
</evidence>
<accession>A0A194VP67</accession>